<name>A0A3E1KAA8_9GAMM</name>
<comment type="similarity">
    <text evidence="1">Belongs to the outer membrane factor (OMF) (TC 1.B.17) family.</text>
</comment>
<dbReference type="SUPFAM" id="SSF56954">
    <property type="entry name" value="Outer membrane efflux proteins (OEP)"/>
    <property type="match status" value="1"/>
</dbReference>
<keyword evidence="2" id="KW-0732">Signal</keyword>
<keyword evidence="4" id="KW-1185">Reference proteome</keyword>
<dbReference type="InterPro" id="IPR010131">
    <property type="entry name" value="MdtP/NodT-like"/>
</dbReference>
<dbReference type="Proteomes" id="UP000260351">
    <property type="component" value="Unassembled WGS sequence"/>
</dbReference>
<dbReference type="InterPro" id="IPR003423">
    <property type="entry name" value="OMP_efflux"/>
</dbReference>
<organism evidence="3 4">
    <name type="scientific">Wenzhouxiangella sediminis</name>
    <dbReference type="NCBI Taxonomy" id="1792836"/>
    <lineage>
        <taxon>Bacteria</taxon>
        <taxon>Pseudomonadati</taxon>
        <taxon>Pseudomonadota</taxon>
        <taxon>Gammaproteobacteria</taxon>
        <taxon>Chromatiales</taxon>
        <taxon>Wenzhouxiangellaceae</taxon>
        <taxon>Wenzhouxiangella</taxon>
    </lineage>
</organism>
<feature type="chain" id="PRO_5017621897" evidence="2">
    <location>
        <begin position="20"/>
        <end position="398"/>
    </location>
</feature>
<dbReference type="EMBL" id="QUZK01000022">
    <property type="protein sequence ID" value="RFF31247.1"/>
    <property type="molecule type" value="Genomic_DNA"/>
</dbReference>
<protein>
    <submittedName>
        <fullName evidence="3">TolC family protein</fullName>
    </submittedName>
</protein>
<gene>
    <name evidence="3" type="ORF">DZC52_05375</name>
</gene>
<dbReference type="PANTHER" id="PTHR30203:SF24">
    <property type="entry name" value="BLR4935 PROTEIN"/>
    <property type="match status" value="1"/>
</dbReference>
<proteinExistence type="inferred from homology"/>
<sequence>MMRSIVLAGLLACYFTVQAQSPLTEADAVRIGLDRSDFTTWLEAGRAQAEGRVRSAGRWDNPEVEYSYEEADVAGGSVEDHFYWLRQRVNLAGVHGLEKRSATYERTASGARFELDRDEQAALIRRHFYAALAASRQARAVGRWHDRLAQLVADVEQRAQAGDASRFDALRLRHELAALDGERLETRARAASARDRLFALIEHEPVDLQGELLPPRAEAAEPQDRLADHPQVRALDAEIRAAELSARAAERGRWPEVTLGVGRRELDEPGLSASGNLFMVGLEVPLFDRGVGQSQVESARARRLAAERSLLVSRLGAEMGALARELEARRGAAQALSDIQASESLAGIAESAYRAGEIGVLELIDAHRTELAASRERIRRALAARQSHIELQLMRGEP</sequence>
<evidence type="ECO:0000256" key="2">
    <source>
        <dbReference type="SAM" id="SignalP"/>
    </source>
</evidence>
<accession>A0A3E1KAA8</accession>
<feature type="signal peptide" evidence="2">
    <location>
        <begin position="1"/>
        <end position="19"/>
    </location>
</feature>
<dbReference type="GO" id="GO:0015562">
    <property type="term" value="F:efflux transmembrane transporter activity"/>
    <property type="evidence" value="ECO:0007669"/>
    <property type="project" value="InterPro"/>
</dbReference>
<dbReference type="Pfam" id="PF02321">
    <property type="entry name" value="OEP"/>
    <property type="match status" value="1"/>
</dbReference>
<evidence type="ECO:0000313" key="4">
    <source>
        <dbReference type="Proteomes" id="UP000260351"/>
    </source>
</evidence>
<dbReference type="AlphaFoldDB" id="A0A3E1KAA8"/>
<dbReference type="OrthoDB" id="9772909at2"/>
<reference evidence="3 4" key="1">
    <citation type="submission" date="2018-08" db="EMBL/GenBank/DDBJ databases">
        <title>Wenzhouxiangella salilacus sp. nov., a novel bacterium isolated from a saline lake in Xinjiang Province, China.</title>
        <authorList>
            <person name="Han S."/>
        </authorList>
    </citation>
    <scope>NUCLEOTIDE SEQUENCE [LARGE SCALE GENOMIC DNA]</scope>
    <source>
        <strain evidence="3 4">XDB06</strain>
    </source>
</reference>
<evidence type="ECO:0000313" key="3">
    <source>
        <dbReference type="EMBL" id="RFF31247.1"/>
    </source>
</evidence>
<dbReference type="Gene3D" id="1.20.1600.10">
    <property type="entry name" value="Outer membrane efflux proteins (OEP)"/>
    <property type="match status" value="1"/>
</dbReference>
<comment type="caution">
    <text evidence="3">The sequence shown here is derived from an EMBL/GenBank/DDBJ whole genome shotgun (WGS) entry which is preliminary data.</text>
</comment>
<evidence type="ECO:0000256" key="1">
    <source>
        <dbReference type="ARBA" id="ARBA00007613"/>
    </source>
</evidence>
<dbReference type="PANTHER" id="PTHR30203">
    <property type="entry name" value="OUTER MEMBRANE CATION EFFLUX PROTEIN"/>
    <property type="match status" value="1"/>
</dbReference>